<dbReference type="EMBL" id="MN739021">
    <property type="protein sequence ID" value="QHT35382.1"/>
    <property type="molecule type" value="Genomic_DNA"/>
</dbReference>
<evidence type="ECO:0000256" key="1">
    <source>
        <dbReference type="SAM" id="MobiDB-lite"/>
    </source>
</evidence>
<evidence type="ECO:0008006" key="3">
    <source>
        <dbReference type="Google" id="ProtNLM"/>
    </source>
</evidence>
<proteinExistence type="predicted"/>
<reference evidence="2" key="1">
    <citation type="journal article" date="2020" name="Nature">
        <title>Giant virus diversity and host interactions through global metagenomics.</title>
        <authorList>
            <person name="Schulz F."/>
            <person name="Roux S."/>
            <person name="Paez-Espino D."/>
            <person name="Jungbluth S."/>
            <person name="Walsh D.A."/>
            <person name="Denef V.J."/>
            <person name="McMahon K.D."/>
            <person name="Konstantinidis K.T."/>
            <person name="Eloe-Fadrosh E.A."/>
            <person name="Kyrpides N.C."/>
            <person name="Woyke T."/>
        </authorList>
    </citation>
    <scope>NUCLEOTIDE SEQUENCE</scope>
    <source>
        <strain evidence="2">GVMAG-M-3300009180-45</strain>
    </source>
</reference>
<feature type="compositionally biased region" description="Low complexity" evidence="1">
    <location>
        <begin position="84"/>
        <end position="97"/>
    </location>
</feature>
<evidence type="ECO:0000313" key="2">
    <source>
        <dbReference type="EMBL" id="QHT35382.1"/>
    </source>
</evidence>
<feature type="region of interest" description="Disordered" evidence="1">
    <location>
        <begin position="80"/>
        <end position="106"/>
    </location>
</feature>
<name>A0A6C0F2S0_9ZZZZ</name>
<organism evidence="2">
    <name type="scientific">viral metagenome</name>
    <dbReference type="NCBI Taxonomy" id="1070528"/>
    <lineage>
        <taxon>unclassified sequences</taxon>
        <taxon>metagenomes</taxon>
        <taxon>organismal metagenomes</taxon>
    </lineage>
</organism>
<feature type="region of interest" description="Disordered" evidence="1">
    <location>
        <begin position="146"/>
        <end position="193"/>
    </location>
</feature>
<protein>
    <recommendedName>
        <fullName evidence="3">Glutaredoxin domain-containing protein</fullName>
    </recommendedName>
</protein>
<dbReference type="AlphaFoldDB" id="A0A6C0F2S0"/>
<accession>A0A6C0F2S0</accession>
<feature type="compositionally biased region" description="Basic and acidic residues" evidence="1">
    <location>
        <begin position="155"/>
        <end position="169"/>
    </location>
</feature>
<sequence length="193" mass="21679">MNNQPILFYSPRCSHSQQIIQTLKGLKKESLCRMFSIDGKTRAELPPFLKSVPTLYNPETKDVYIGKDIYSYIAKPVTSRREVPTQQQPQVAAQQPTGSKLSAQGGNEGIQEWSFAGSGFSDMYSDWAAPNKFVADELHYTYIGNTQYTAPQPEPETKQSYEGNKEGRNGDLASRMEAMQKQRDAEFAGPVRQ</sequence>